<reference evidence="7" key="1">
    <citation type="journal article" date="2020" name="Stud. Mycol.">
        <title>101 Dothideomycetes genomes: a test case for predicting lifestyles and emergence of pathogens.</title>
        <authorList>
            <person name="Haridas S."/>
            <person name="Albert R."/>
            <person name="Binder M."/>
            <person name="Bloem J."/>
            <person name="Labutti K."/>
            <person name="Salamov A."/>
            <person name="Andreopoulos B."/>
            <person name="Baker S."/>
            <person name="Barry K."/>
            <person name="Bills G."/>
            <person name="Bluhm B."/>
            <person name="Cannon C."/>
            <person name="Castanera R."/>
            <person name="Culley D."/>
            <person name="Daum C."/>
            <person name="Ezra D."/>
            <person name="Gonzalez J."/>
            <person name="Henrissat B."/>
            <person name="Kuo A."/>
            <person name="Liang C."/>
            <person name="Lipzen A."/>
            <person name="Lutzoni F."/>
            <person name="Magnuson J."/>
            <person name="Mondo S."/>
            <person name="Nolan M."/>
            <person name="Ohm R."/>
            <person name="Pangilinan J."/>
            <person name="Park H.-J."/>
            <person name="Ramirez L."/>
            <person name="Alfaro M."/>
            <person name="Sun H."/>
            <person name="Tritt A."/>
            <person name="Yoshinaga Y."/>
            <person name="Zwiers L.-H."/>
            <person name="Turgeon B."/>
            <person name="Goodwin S."/>
            <person name="Spatafora J."/>
            <person name="Crous P."/>
            <person name="Grigoriev I."/>
        </authorList>
    </citation>
    <scope>NUCLEOTIDE SEQUENCE</scope>
    <source>
        <strain evidence="7">CBS 130266</strain>
    </source>
</reference>
<evidence type="ECO:0000256" key="1">
    <source>
        <dbReference type="ARBA" id="ARBA00004141"/>
    </source>
</evidence>
<protein>
    <recommendedName>
        <fullName evidence="6">MARVEL domain-containing protein</fullName>
    </recommendedName>
</protein>
<evidence type="ECO:0000313" key="7">
    <source>
        <dbReference type="EMBL" id="KAF2421561.1"/>
    </source>
</evidence>
<dbReference type="PANTHER" id="PTHR39608:SF1">
    <property type="entry name" value="INTEGRAL MEMBRANE PROTEIN (AFU_ORTHOLOGUE AFUA_5G08640)"/>
    <property type="match status" value="1"/>
</dbReference>
<proteinExistence type="predicted"/>
<dbReference type="Proteomes" id="UP000800235">
    <property type="component" value="Unassembled WGS sequence"/>
</dbReference>
<comment type="caution">
    <text evidence="7">The sequence shown here is derived from an EMBL/GenBank/DDBJ whole genome shotgun (WGS) entry which is preliminary data.</text>
</comment>
<dbReference type="OrthoDB" id="4074965at2759"/>
<keyword evidence="3 5" id="KW-1133">Transmembrane helix</keyword>
<dbReference type="PANTHER" id="PTHR39608">
    <property type="entry name" value="INTEGRAL MEMBRANE PROTEIN (AFU_ORTHOLOGUE AFUA_5G08640)"/>
    <property type="match status" value="1"/>
</dbReference>
<organism evidence="7 8">
    <name type="scientific">Tothia fuscella</name>
    <dbReference type="NCBI Taxonomy" id="1048955"/>
    <lineage>
        <taxon>Eukaryota</taxon>
        <taxon>Fungi</taxon>
        <taxon>Dikarya</taxon>
        <taxon>Ascomycota</taxon>
        <taxon>Pezizomycotina</taxon>
        <taxon>Dothideomycetes</taxon>
        <taxon>Pleosporomycetidae</taxon>
        <taxon>Venturiales</taxon>
        <taxon>Cylindrosympodiaceae</taxon>
        <taxon>Tothia</taxon>
    </lineage>
</organism>
<sequence>MILTRMLSFIFRFVEFVSAAVVLGIVGHFLRIRHKTGTGPRGREIYTEVVAAISVVLSLVWLLPFTANIMHYPLDVILSFAWFAAFGALVNWLHKLNCGGAFQWQGLTHGGQCNQWRAAEAFAFISACFWLASAILGFFIRHKARKGETTTVATDGATYVKFPYSHLFHSSYIDSPRRSYTAEENLYPPASERKHRAVSLIHIPVSPSKISTNEFFVPGPAADASDANQLSRAGSF</sequence>
<feature type="transmembrane region" description="Helical" evidence="5">
    <location>
        <begin position="9"/>
        <end position="30"/>
    </location>
</feature>
<feature type="transmembrane region" description="Helical" evidence="5">
    <location>
        <begin position="121"/>
        <end position="140"/>
    </location>
</feature>
<evidence type="ECO:0000256" key="3">
    <source>
        <dbReference type="ARBA" id="ARBA00022989"/>
    </source>
</evidence>
<feature type="domain" description="MARVEL" evidence="6">
    <location>
        <begin position="8"/>
        <end position="136"/>
    </location>
</feature>
<dbReference type="AlphaFoldDB" id="A0A9P4NHT5"/>
<dbReference type="GO" id="GO:0016020">
    <property type="term" value="C:membrane"/>
    <property type="evidence" value="ECO:0007669"/>
    <property type="project" value="UniProtKB-SubCell"/>
</dbReference>
<comment type="subcellular location">
    <subcellularLocation>
        <location evidence="1">Membrane</location>
        <topology evidence="1">Multi-pass membrane protein</topology>
    </subcellularLocation>
</comment>
<evidence type="ECO:0000313" key="8">
    <source>
        <dbReference type="Proteomes" id="UP000800235"/>
    </source>
</evidence>
<evidence type="ECO:0000256" key="2">
    <source>
        <dbReference type="ARBA" id="ARBA00022692"/>
    </source>
</evidence>
<keyword evidence="2 5" id="KW-0812">Transmembrane</keyword>
<evidence type="ECO:0000256" key="4">
    <source>
        <dbReference type="ARBA" id="ARBA00023136"/>
    </source>
</evidence>
<dbReference type="Pfam" id="PF01284">
    <property type="entry name" value="MARVEL"/>
    <property type="match status" value="1"/>
</dbReference>
<dbReference type="EMBL" id="MU007097">
    <property type="protein sequence ID" value="KAF2421561.1"/>
    <property type="molecule type" value="Genomic_DNA"/>
</dbReference>
<accession>A0A9P4NHT5</accession>
<keyword evidence="4 5" id="KW-0472">Membrane</keyword>
<evidence type="ECO:0000259" key="6">
    <source>
        <dbReference type="Pfam" id="PF01284"/>
    </source>
</evidence>
<keyword evidence="8" id="KW-1185">Reference proteome</keyword>
<gene>
    <name evidence="7" type="ORF">EJ08DRAFT_653392</name>
</gene>
<name>A0A9P4NHT5_9PEZI</name>
<evidence type="ECO:0000256" key="5">
    <source>
        <dbReference type="SAM" id="Phobius"/>
    </source>
</evidence>
<dbReference type="InterPro" id="IPR008253">
    <property type="entry name" value="Marvel"/>
</dbReference>
<feature type="transmembrane region" description="Helical" evidence="5">
    <location>
        <begin position="45"/>
        <end position="64"/>
    </location>
</feature>
<feature type="transmembrane region" description="Helical" evidence="5">
    <location>
        <begin position="76"/>
        <end position="94"/>
    </location>
</feature>